<gene>
    <name evidence="1" type="ORF">AbraCBS73388_003699</name>
</gene>
<comment type="caution">
    <text evidence="1">The sequence shown here is derived from an EMBL/GenBank/DDBJ whole genome shotgun (WGS) entry which is preliminary data.</text>
</comment>
<dbReference type="EMBL" id="BROQ01000018">
    <property type="protein sequence ID" value="GKZ19367.1"/>
    <property type="molecule type" value="Genomic_DNA"/>
</dbReference>
<dbReference type="Proteomes" id="UP001143548">
    <property type="component" value="Unassembled WGS sequence"/>
</dbReference>
<name>A0A9W5YLR1_9EURO</name>
<protein>
    <submittedName>
        <fullName evidence="1">Uncharacterized protein</fullName>
    </submittedName>
</protein>
<organism evidence="1 2">
    <name type="scientific">Aspergillus brasiliensis</name>
    <dbReference type="NCBI Taxonomy" id="319629"/>
    <lineage>
        <taxon>Eukaryota</taxon>
        <taxon>Fungi</taxon>
        <taxon>Dikarya</taxon>
        <taxon>Ascomycota</taxon>
        <taxon>Pezizomycotina</taxon>
        <taxon>Eurotiomycetes</taxon>
        <taxon>Eurotiomycetidae</taxon>
        <taxon>Eurotiales</taxon>
        <taxon>Aspergillaceae</taxon>
        <taxon>Aspergillus</taxon>
        <taxon>Aspergillus subgen. Circumdati</taxon>
    </lineage>
</organism>
<evidence type="ECO:0000313" key="1">
    <source>
        <dbReference type="EMBL" id="GKZ19367.1"/>
    </source>
</evidence>
<evidence type="ECO:0000313" key="2">
    <source>
        <dbReference type="Proteomes" id="UP001143548"/>
    </source>
</evidence>
<dbReference type="AlphaFoldDB" id="A0A9W5YLR1"/>
<accession>A0A9W5YLR1</accession>
<sequence>MPLIKRIRHAPKQFFCLAPVDRESHATNYTRLVKLLILLFTSQRRGGKSHPMSFEPDPYPQIPAVFPDHTRSSPAPEALIPQYCLESADFRYISMTHAGTVLFPRFYNNIFTVIDQEALNTGQLIMLELHVNGLIKDRTRLRPWHAGEIMLFHNVQGWPLAEMIDSSNHARFLYKNNPLDLSQPLVDIIDSAQQKREIDINGYTRELLTAQLEIFAPGYLALERQGLEAQYDLANLLSGDDIRDYNFMVPLR</sequence>
<reference evidence="1" key="1">
    <citation type="submission" date="2022-07" db="EMBL/GenBank/DDBJ databases">
        <title>Taxonomy of Aspergillus series Nigri: significant species reduction supported by multi-species coalescent approaches.</title>
        <authorList>
            <person name="Bian C."/>
            <person name="Kusuya Y."/>
            <person name="Sklenar F."/>
            <person name="D'hooge E."/>
            <person name="Yaguchi T."/>
            <person name="Takahashi H."/>
            <person name="Hubka V."/>
        </authorList>
    </citation>
    <scope>NUCLEOTIDE SEQUENCE</scope>
    <source>
        <strain evidence="1">CBS 733.88</strain>
    </source>
</reference>
<proteinExistence type="predicted"/>